<dbReference type="Proteomes" id="UP000594621">
    <property type="component" value="Chromosome"/>
</dbReference>
<dbReference type="SUPFAM" id="SSF51556">
    <property type="entry name" value="Metallo-dependent hydrolases"/>
    <property type="match status" value="1"/>
</dbReference>
<keyword evidence="1" id="KW-0456">Lyase</keyword>
<keyword evidence="3" id="KW-0378">Hydrolase</keyword>
<dbReference type="GO" id="GO:0016831">
    <property type="term" value="F:carboxy-lyase activity"/>
    <property type="evidence" value="ECO:0007669"/>
    <property type="project" value="InterPro"/>
</dbReference>
<dbReference type="InterPro" id="IPR032466">
    <property type="entry name" value="Metal_Hydrolase"/>
</dbReference>
<sequence>MAVIDIHTHVVPNSLADLPARHRLWPTLEMHEAGQAALMIDGKPFREIDARSWDVERRMSDMAADGTDLQVLSPMPELLSHWLPAELADHLARIMNDHIVEMIARAPAKFQGIGMVPMQNVELATKRLDDIQRQGLHGVEIGTHIDGVPLGDPKLLPFYARAEKLGLLVFVHPLHPAGLERIGGPKELAAAAVFPLETALAATSLLAGGVLEKFPRLNILLSHGGGAFPWIAPRIEFAWKMAAPWSKAITQAPSETLRKFWYDTIVYAPDSLRFLADQVGSDRLVVGSDYPFVIRQPEPGAFAASTLEDVSFEANAAALLGSVRPQ</sequence>
<feature type="domain" description="Amidohydrolase-related" evidence="2">
    <location>
        <begin position="4"/>
        <end position="308"/>
    </location>
</feature>
<dbReference type="KEGG" id="bcou:IC761_06705"/>
<evidence type="ECO:0000313" key="4">
    <source>
        <dbReference type="Proteomes" id="UP000594621"/>
    </source>
</evidence>
<keyword evidence="4" id="KW-1185">Reference proteome</keyword>
<dbReference type="GO" id="GO:0005737">
    <property type="term" value="C:cytoplasm"/>
    <property type="evidence" value="ECO:0007669"/>
    <property type="project" value="TreeGrafter"/>
</dbReference>
<name>A0A7S9D871_9BRAD</name>
<dbReference type="GO" id="GO:0019748">
    <property type="term" value="P:secondary metabolic process"/>
    <property type="evidence" value="ECO:0007669"/>
    <property type="project" value="TreeGrafter"/>
</dbReference>
<dbReference type="InterPro" id="IPR006680">
    <property type="entry name" value="Amidohydro-rel"/>
</dbReference>
<dbReference type="Pfam" id="PF04909">
    <property type="entry name" value="Amidohydro_2"/>
    <property type="match status" value="1"/>
</dbReference>
<gene>
    <name evidence="3" type="ORF">IC761_06705</name>
</gene>
<reference evidence="3 4" key="1">
    <citation type="submission" date="2020-09" db="EMBL/GenBank/DDBJ databases">
        <title>Complete genomes of bradyrhizobia occurring on native shrubby legumes in Australia.</title>
        <authorList>
            <person name="Lafay B."/>
        </authorList>
    </citation>
    <scope>NUCLEOTIDE SEQUENCE [LARGE SCALE GENOMIC DNA]</scope>
    <source>
        <strain evidence="3 4">BDV5040</strain>
    </source>
</reference>
<dbReference type="EMBL" id="CP061379">
    <property type="protein sequence ID" value="QPF92966.1"/>
    <property type="molecule type" value="Genomic_DNA"/>
</dbReference>
<evidence type="ECO:0000256" key="1">
    <source>
        <dbReference type="ARBA" id="ARBA00023239"/>
    </source>
</evidence>
<evidence type="ECO:0000259" key="2">
    <source>
        <dbReference type="Pfam" id="PF04909"/>
    </source>
</evidence>
<dbReference type="RefSeq" id="WP_195802485.1">
    <property type="nucleotide sequence ID" value="NZ_CP061379.1"/>
</dbReference>
<organism evidence="3 4">
    <name type="scientific">Bradyrhizobium commune</name>
    <dbReference type="NCBI Taxonomy" id="83627"/>
    <lineage>
        <taxon>Bacteria</taxon>
        <taxon>Pseudomonadati</taxon>
        <taxon>Pseudomonadota</taxon>
        <taxon>Alphaproteobacteria</taxon>
        <taxon>Hyphomicrobiales</taxon>
        <taxon>Nitrobacteraceae</taxon>
        <taxon>Bradyrhizobium</taxon>
    </lineage>
</organism>
<protein>
    <submittedName>
        <fullName evidence="3">Amidohydrolase family protein</fullName>
    </submittedName>
</protein>
<dbReference type="Gene3D" id="3.20.20.140">
    <property type="entry name" value="Metal-dependent hydrolases"/>
    <property type="match status" value="1"/>
</dbReference>
<proteinExistence type="predicted"/>
<dbReference type="PANTHER" id="PTHR21240">
    <property type="entry name" value="2-AMINO-3-CARBOXYLMUCONATE-6-SEMIALDEHYDE DECARBOXYLASE"/>
    <property type="match status" value="1"/>
</dbReference>
<dbReference type="AlphaFoldDB" id="A0A7S9D871"/>
<evidence type="ECO:0000313" key="3">
    <source>
        <dbReference type="EMBL" id="QPF92966.1"/>
    </source>
</evidence>
<dbReference type="InterPro" id="IPR032465">
    <property type="entry name" value="ACMSD"/>
</dbReference>
<dbReference type="GO" id="GO:0016787">
    <property type="term" value="F:hydrolase activity"/>
    <property type="evidence" value="ECO:0007669"/>
    <property type="project" value="UniProtKB-KW"/>
</dbReference>
<dbReference type="PANTHER" id="PTHR21240:SF28">
    <property type="entry name" value="ISO-OROTATE DECARBOXYLASE (EUROFUNG)"/>
    <property type="match status" value="1"/>
</dbReference>
<accession>A0A7S9D871</accession>